<organism evidence="2 3">
    <name type="scientific">Paraglomus brasilianum</name>
    <dbReference type="NCBI Taxonomy" id="144538"/>
    <lineage>
        <taxon>Eukaryota</taxon>
        <taxon>Fungi</taxon>
        <taxon>Fungi incertae sedis</taxon>
        <taxon>Mucoromycota</taxon>
        <taxon>Glomeromycotina</taxon>
        <taxon>Glomeromycetes</taxon>
        <taxon>Paraglomerales</taxon>
        <taxon>Paraglomeraceae</taxon>
        <taxon>Paraglomus</taxon>
    </lineage>
</organism>
<feature type="region of interest" description="Disordered" evidence="1">
    <location>
        <begin position="208"/>
        <end position="242"/>
    </location>
</feature>
<comment type="caution">
    <text evidence="2">The sequence shown here is derived from an EMBL/GenBank/DDBJ whole genome shotgun (WGS) entry which is preliminary data.</text>
</comment>
<evidence type="ECO:0000313" key="3">
    <source>
        <dbReference type="Proteomes" id="UP000789739"/>
    </source>
</evidence>
<reference evidence="2" key="1">
    <citation type="submission" date="2021-06" db="EMBL/GenBank/DDBJ databases">
        <authorList>
            <person name="Kallberg Y."/>
            <person name="Tangrot J."/>
            <person name="Rosling A."/>
        </authorList>
    </citation>
    <scope>NUCLEOTIDE SEQUENCE</scope>
    <source>
        <strain evidence="2">BR232B</strain>
    </source>
</reference>
<keyword evidence="3" id="KW-1185">Reference proteome</keyword>
<dbReference type="Proteomes" id="UP000789739">
    <property type="component" value="Unassembled WGS sequence"/>
</dbReference>
<dbReference type="GO" id="GO:0003743">
    <property type="term" value="F:translation initiation factor activity"/>
    <property type="evidence" value="ECO:0007669"/>
    <property type="project" value="InterPro"/>
</dbReference>
<feature type="compositionally biased region" description="Basic and acidic residues" evidence="1">
    <location>
        <begin position="218"/>
        <end position="235"/>
    </location>
</feature>
<dbReference type="AlphaFoldDB" id="A0A9N9H5W0"/>
<name>A0A9N9H5W0_9GLOM</name>
<accession>A0A9N9H5W0</accession>
<dbReference type="InterPro" id="IPR036787">
    <property type="entry name" value="T_IF-3_N_sf"/>
</dbReference>
<dbReference type="Gene3D" id="3.10.20.80">
    <property type="entry name" value="Translation initiation factor 3 (IF-3), N-terminal domain"/>
    <property type="match status" value="1"/>
</dbReference>
<dbReference type="EMBL" id="CAJVPI010003481">
    <property type="protein sequence ID" value="CAG8658931.1"/>
    <property type="molecule type" value="Genomic_DNA"/>
</dbReference>
<evidence type="ECO:0000256" key="1">
    <source>
        <dbReference type="SAM" id="MobiDB-lite"/>
    </source>
</evidence>
<proteinExistence type="predicted"/>
<dbReference type="SUPFAM" id="SSF54364">
    <property type="entry name" value="Translation initiation factor IF3, N-terminal domain"/>
    <property type="match status" value="1"/>
</dbReference>
<dbReference type="OrthoDB" id="21573at2759"/>
<sequence>MDKELKDTKHSSYKTVQALKNAGISLDKLFERVEKGRQARAKDQTKKQQEYREKILTNLDDWTLYSNGIYNDKNHVAIELRGDNIVRVNAQLVDTETLPTLEIYQEVRRAIFNNLLKKIQEKKANKENFKKEDFSPQEWTKIEKEISKLSSASQSRKNSQKNPSNHNGLITIIVLLVTSKEEKEVISRQEALDRAKSLGLDLFCVAPTKNPPEAISEENVKQEEKELKEHDDKTKKYQRFTG</sequence>
<evidence type="ECO:0000313" key="2">
    <source>
        <dbReference type="EMBL" id="CAG8658931.1"/>
    </source>
</evidence>
<gene>
    <name evidence="2" type="ORF">PBRASI_LOCUS10677</name>
</gene>
<protein>
    <submittedName>
        <fullName evidence="2">9127_t:CDS:1</fullName>
    </submittedName>
</protein>